<evidence type="ECO:0000313" key="5">
    <source>
        <dbReference type="Proteomes" id="UP000198251"/>
    </source>
</evidence>
<protein>
    <submittedName>
        <fullName evidence="4">Methylmalonyl-CoA epimerase</fullName>
    </submittedName>
</protein>
<comment type="similarity">
    <text evidence="1">Belongs to the methylmalonyl-CoA epimerase family.</text>
</comment>
<dbReference type="Proteomes" id="UP000198251">
    <property type="component" value="Chromosome I"/>
</dbReference>
<dbReference type="CDD" id="cd07249">
    <property type="entry name" value="MMCE"/>
    <property type="match status" value="1"/>
</dbReference>
<dbReference type="SUPFAM" id="SSF54593">
    <property type="entry name" value="Glyoxalase/Bleomycin resistance protein/Dihydroxybiphenyl dioxygenase"/>
    <property type="match status" value="1"/>
</dbReference>
<name>A0A1C5G641_MICEH</name>
<dbReference type="PROSITE" id="PS00934">
    <property type="entry name" value="GLYOXALASE_I_1"/>
    <property type="match status" value="1"/>
</dbReference>
<dbReference type="GO" id="GO:0004462">
    <property type="term" value="F:lactoylglutathione lyase activity"/>
    <property type="evidence" value="ECO:0007669"/>
    <property type="project" value="InterPro"/>
</dbReference>
<dbReference type="PANTHER" id="PTHR43048">
    <property type="entry name" value="METHYLMALONYL-COA EPIMERASE"/>
    <property type="match status" value="1"/>
</dbReference>
<reference evidence="4 5" key="1">
    <citation type="submission" date="2016-06" db="EMBL/GenBank/DDBJ databases">
        <authorList>
            <person name="Kjaerup R.B."/>
            <person name="Dalgaard T.S."/>
            <person name="Juul-Madsen H.R."/>
        </authorList>
    </citation>
    <scope>NUCLEOTIDE SEQUENCE [LARGE SCALE GENOMIC DNA]</scope>
    <source>
        <strain evidence="4 5">DSM 43913</strain>
    </source>
</reference>
<organism evidence="4 5">
    <name type="scientific">Micromonospora echinofusca</name>
    <dbReference type="NCBI Taxonomy" id="47858"/>
    <lineage>
        <taxon>Bacteria</taxon>
        <taxon>Bacillati</taxon>
        <taxon>Actinomycetota</taxon>
        <taxon>Actinomycetes</taxon>
        <taxon>Micromonosporales</taxon>
        <taxon>Micromonosporaceae</taxon>
        <taxon>Micromonospora</taxon>
    </lineage>
</organism>
<accession>A0A1C5G641</accession>
<dbReference type="NCBIfam" id="TIGR03081">
    <property type="entry name" value="metmalonyl_epim"/>
    <property type="match status" value="1"/>
</dbReference>
<feature type="domain" description="VOC" evidence="3">
    <location>
        <begin position="21"/>
        <end position="153"/>
    </location>
</feature>
<proteinExistence type="inferred from homology"/>
<dbReference type="Gene3D" id="3.10.180.10">
    <property type="entry name" value="2,3-Dihydroxybiphenyl 1,2-Dioxygenase, domain 1"/>
    <property type="match status" value="1"/>
</dbReference>
<dbReference type="InterPro" id="IPR018146">
    <property type="entry name" value="Glyoxalase_1_CS"/>
</dbReference>
<dbReference type="Pfam" id="PF13669">
    <property type="entry name" value="Glyoxalase_4"/>
    <property type="match status" value="1"/>
</dbReference>
<evidence type="ECO:0000313" key="4">
    <source>
        <dbReference type="EMBL" id="SCG14506.1"/>
    </source>
</evidence>
<evidence type="ECO:0000256" key="2">
    <source>
        <dbReference type="ARBA" id="ARBA00022723"/>
    </source>
</evidence>
<dbReference type="InterPro" id="IPR017515">
    <property type="entry name" value="MeMalonyl-CoA_epimerase"/>
</dbReference>
<dbReference type="GO" id="GO:0004493">
    <property type="term" value="F:methylmalonyl-CoA epimerase activity"/>
    <property type="evidence" value="ECO:0007669"/>
    <property type="project" value="TreeGrafter"/>
</dbReference>
<dbReference type="PROSITE" id="PS51819">
    <property type="entry name" value="VOC"/>
    <property type="match status" value="1"/>
</dbReference>
<sequence>MAENSPVETAADYVTDIGLRRIDHVGVAVADLDAAIDFYQRTFGMRCVHTEVNAEQGVREAMLAVGPDAEGGCVQLLAPLSPESTIAKFLDKKGPGVQQVAYTVADIDVACAKLRERGVKLLYDTPKRGTANSRVNFVHPKDAGGVLVELVEPAAGH</sequence>
<dbReference type="GO" id="GO:0046491">
    <property type="term" value="P:L-methylmalonyl-CoA metabolic process"/>
    <property type="evidence" value="ECO:0007669"/>
    <property type="project" value="TreeGrafter"/>
</dbReference>
<keyword evidence="5" id="KW-1185">Reference proteome</keyword>
<dbReference type="AlphaFoldDB" id="A0A1C5G641"/>
<dbReference type="EMBL" id="LT607733">
    <property type="protein sequence ID" value="SCG14506.1"/>
    <property type="molecule type" value="Genomic_DNA"/>
</dbReference>
<gene>
    <name evidence="4" type="ORF">GA0070610_0711</name>
</gene>
<dbReference type="InterPro" id="IPR051785">
    <property type="entry name" value="MMCE/EMCE_epimerase"/>
</dbReference>
<dbReference type="InterPro" id="IPR037523">
    <property type="entry name" value="VOC_core"/>
</dbReference>
<dbReference type="RefSeq" id="WP_088998690.1">
    <property type="nucleotide sequence ID" value="NZ_JBEPBY010000016.1"/>
</dbReference>
<dbReference type="GeneID" id="95800604"/>
<dbReference type="GO" id="GO:0046872">
    <property type="term" value="F:metal ion binding"/>
    <property type="evidence" value="ECO:0007669"/>
    <property type="project" value="UniProtKB-KW"/>
</dbReference>
<evidence type="ECO:0000256" key="1">
    <source>
        <dbReference type="ARBA" id="ARBA00009308"/>
    </source>
</evidence>
<dbReference type="PANTHER" id="PTHR43048:SF3">
    <property type="entry name" value="METHYLMALONYL-COA EPIMERASE, MITOCHONDRIAL"/>
    <property type="match status" value="1"/>
</dbReference>
<keyword evidence="2" id="KW-0479">Metal-binding</keyword>
<evidence type="ECO:0000259" key="3">
    <source>
        <dbReference type="PROSITE" id="PS51819"/>
    </source>
</evidence>
<dbReference type="InterPro" id="IPR029068">
    <property type="entry name" value="Glyas_Bleomycin-R_OHBP_Dase"/>
</dbReference>